<dbReference type="GO" id="GO:0006401">
    <property type="term" value="P:RNA catabolic process"/>
    <property type="evidence" value="ECO:0007669"/>
    <property type="project" value="InterPro"/>
</dbReference>
<dbReference type="PANTHER" id="PTHR15704">
    <property type="entry name" value="SUPERKILLER 3 PROTEIN-RELATED"/>
    <property type="match status" value="1"/>
</dbReference>
<dbReference type="Gene3D" id="1.25.40.10">
    <property type="entry name" value="Tetratricopeptide repeat domain"/>
    <property type="match status" value="2"/>
</dbReference>
<reference evidence="4 5" key="1">
    <citation type="journal article" date="2020" name="Nat. Food">
        <title>A phased Vanilla planifolia genome enables genetic improvement of flavour and production.</title>
        <authorList>
            <person name="Hasing T."/>
            <person name="Tang H."/>
            <person name="Brym M."/>
            <person name="Khazi F."/>
            <person name="Huang T."/>
            <person name="Chambers A.H."/>
        </authorList>
    </citation>
    <scope>NUCLEOTIDE SEQUENCE [LARGE SCALE GENOMIC DNA]</scope>
    <source>
        <tissue evidence="4">Leaf</tissue>
    </source>
</reference>
<protein>
    <recommendedName>
        <fullName evidence="6">Tetratricopeptide repeat protein SKI3</fullName>
    </recommendedName>
</protein>
<evidence type="ECO:0000313" key="5">
    <source>
        <dbReference type="Proteomes" id="UP000636800"/>
    </source>
</evidence>
<keyword evidence="1" id="KW-0677">Repeat</keyword>
<accession>A0A835RAI2</accession>
<comment type="caution">
    <text evidence="4">The sequence shown here is derived from an EMBL/GenBank/DDBJ whole genome shotgun (WGS) entry which is preliminary data.</text>
</comment>
<dbReference type="InterPro" id="IPR011990">
    <property type="entry name" value="TPR-like_helical_dom_sf"/>
</dbReference>
<evidence type="ECO:0000313" key="4">
    <source>
        <dbReference type="EMBL" id="KAG0488645.1"/>
    </source>
</evidence>
<evidence type="ECO:0008006" key="6">
    <source>
        <dbReference type="Google" id="ProtNLM"/>
    </source>
</evidence>
<proteinExistence type="predicted"/>
<dbReference type="SUPFAM" id="SSF48452">
    <property type="entry name" value="TPR-like"/>
    <property type="match status" value="2"/>
</dbReference>
<dbReference type="Pfam" id="PF13432">
    <property type="entry name" value="TPR_16"/>
    <property type="match status" value="1"/>
</dbReference>
<keyword evidence="5" id="KW-1185">Reference proteome</keyword>
<dbReference type="InterPro" id="IPR019734">
    <property type="entry name" value="TPR_rpt"/>
</dbReference>
<feature type="repeat" description="TPR" evidence="3">
    <location>
        <begin position="425"/>
        <end position="458"/>
    </location>
</feature>
<dbReference type="OrthoDB" id="440325at2759"/>
<dbReference type="PROSITE" id="PS50005">
    <property type="entry name" value="TPR"/>
    <property type="match status" value="3"/>
</dbReference>
<feature type="repeat" description="TPR" evidence="3">
    <location>
        <begin position="202"/>
        <end position="235"/>
    </location>
</feature>
<evidence type="ECO:0000256" key="3">
    <source>
        <dbReference type="PROSITE-ProRule" id="PRU00339"/>
    </source>
</evidence>
<dbReference type="EMBL" id="JADCNL010000003">
    <property type="protein sequence ID" value="KAG0488645.1"/>
    <property type="molecule type" value="Genomic_DNA"/>
</dbReference>
<gene>
    <name evidence="4" type="ORF">HPP92_007456</name>
</gene>
<keyword evidence="2 3" id="KW-0802">TPR repeat</keyword>
<dbReference type="SMART" id="SM00028">
    <property type="entry name" value="TPR"/>
    <property type="match status" value="7"/>
</dbReference>
<feature type="repeat" description="TPR" evidence="3">
    <location>
        <begin position="168"/>
        <end position="201"/>
    </location>
</feature>
<evidence type="ECO:0000256" key="1">
    <source>
        <dbReference type="ARBA" id="ARBA00022737"/>
    </source>
</evidence>
<dbReference type="GO" id="GO:0055087">
    <property type="term" value="C:Ski complex"/>
    <property type="evidence" value="ECO:0007669"/>
    <property type="project" value="InterPro"/>
</dbReference>
<dbReference type="Proteomes" id="UP000636800">
    <property type="component" value="Chromosome 3"/>
</dbReference>
<organism evidence="4 5">
    <name type="scientific">Vanilla planifolia</name>
    <name type="common">Vanilla</name>
    <dbReference type="NCBI Taxonomy" id="51239"/>
    <lineage>
        <taxon>Eukaryota</taxon>
        <taxon>Viridiplantae</taxon>
        <taxon>Streptophyta</taxon>
        <taxon>Embryophyta</taxon>
        <taxon>Tracheophyta</taxon>
        <taxon>Spermatophyta</taxon>
        <taxon>Magnoliopsida</taxon>
        <taxon>Liliopsida</taxon>
        <taxon>Asparagales</taxon>
        <taxon>Orchidaceae</taxon>
        <taxon>Vanilloideae</taxon>
        <taxon>Vanilleae</taxon>
        <taxon>Vanilla</taxon>
    </lineage>
</organism>
<dbReference type="InterPro" id="IPR039226">
    <property type="entry name" value="Ski3/TTC37"/>
</dbReference>
<dbReference type="PANTHER" id="PTHR15704:SF7">
    <property type="entry name" value="SUPERKILLER COMPLEX PROTEIN 3"/>
    <property type="match status" value="1"/>
</dbReference>
<dbReference type="SUPFAM" id="SSF81901">
    <property type="entry name" value="HCP-like"/>
    <property type="match status" value="1"/>
</dbReference>
<name>A0A835RAI2_VANPL</name>
<dbReference type="AlphaFoldDB" id="A0A835RAI2"/>
<evidence type="ECO:0000256" key="2">
    <source>
        <dbReference type="ARBA" id="ARBA00022803"/>
    </source>
</evidence>
<sequence length="1183" mass="132027">MSEEDEDVLVRLQQALDSDPENSANHFNLAVYLWKKGDEGDESKSIKSRAAEHFVASAKLNPGNAAAFRFLGHYYGRVVADTHRAAKCYQRALSLDPDDFEAGESFCDSLAISGKESLEIAVCKEASDKSPRAFWAFRRLGYLQVHHKKWEDAVQNLQHAIRGYPSCADLWEALGLAYHRLGRFTAAIKSYGRAVELENYRIFSLIESGNILLMLRSFRKGIEHFRQALDISPFNVSANFGLASGLLGLSKECASMGAYNWAATLLEEASEIAGACAHLATNFSSVWKLYGDIQLAYAKCIPWEGKLIDLQSDEGVLKASIDDWKMICLSAAKKARLLYQHALHLTPWECNIYADIAIILDLIYFFEGTGIDCDARQLAERMCLGSLIREGSNVEFWVVLSCMANDYSLKQHALIRGLQLDSSFAVSWAYLGKLYRKLGENQLAYQAYDRARSLDPSLALPWAGMSVAFDDSNYSQSEAYESCLRAVQIMPLAEFQIGLGMLAALTGHLSSPQVFAAIRHSIQRAPYYPESHNIHGLICESRSDYQSAISAYQLARSALKVASMSEEAVKSCLVDVSVNLARALYQAGQAREAEQECEALNAVGMLDCKGLQIYAVSLWKLGKNNQALHVARNLAKNISNIEKSSTSAAIALICQLIYHISGLDVAIPFIFKLPREYLHGSKMGLVISSLDALDPSHRLQLLVPSNHNSSKAYDFVTQLHTMISLSKMIHSSSEKTLDIHSGTKHLRKALHLYPDSNLIRNQLGMFLLCSGDWSASSIATRCTTLTGGLPVHTGLLLPLKVHGGSGAACYASCVKAPKFSFPTCKCQPTNVLSVTDHLQKWLHQEPWNNEAHYLLIVNIVQRTREEKFPPHLVLALKRLIARSLFRQTFSVDQLSNYQRFILLLCASEICLQFFDYTGSTTYATTALDVTPFPGDSFSAHLQLCRAYAAQEDLKNLRNEYMNCLNVKTVHPIGWLSLKLLESRYQLQTEYGVVDFNFQMCCKELSSSHIWEALFGLVRALCLLSNDDFPNAEQALAQSSNNLDRVDSCLLLAHGAVCMELARRQMGSHFLSRAMQCLIKALRGSPSPLPIVSVLLAQAEGSLSAKAKWERNLRLEWFSWPAEIRPAEVYFQMHILARQSSGASKKQMYIESQESPEKWVLRAIHLNPSCLRYWKVLLRLTSGS</sequence>